<organism evidence="2 3">
    <name type="scientific">Polarella glacialis</name>
    <name type="common">Dinoflagellate</name>
    <dbReference type="NCBI Taxonomy" id="89957"/>
    <lineage>
        <taxon>Eukaryota</taxon>
        <taxon>Sar</taxon>
        <taxon>Alveolata</taxon>
        <taxon>Dinophyceae</taxon>
        <taxon>Suessiales</taxon>
        <taxon>Suessiaceae</taxon>
        <taxon>Polarella</taxon>
    </lineage>
</organism>
<feature type="region of interest" description="Disordered" evidence="1">
    <location>
        <begin position="168"/>
        <end position="205"/>
    </location>
</feature>
<comment type="caution">
    <text evidence="2">The sequence shown here is derived from an EMBL/GenBank/DDBJ whole genome shotgun (WGS) entry which is preliminary data.</text>
</comment>
<evidence type="ECO:0000313" key="2">
    <source>
        <dbReference type="EMBL" id="CAE8740308.1"/>
    </source>
</evidence>
<name>A0A813LQ67_POLGL</name>
<reference evidence="2" key="1">
    <citation type="submission" date="2021-02" db="EMBL/GenBank/DDBJ databases">
        <authorList>
            <person name="Dougan E. K."/>
            <person name="Rhodes N."/>
            <person name="Thang M."/>
            <person name="Chan C."/>
        </authorList>
    </citation>
    <scope>NUCLEOTIDE SEQUENCE</scope>
</reference>
<feature type="compositionally biased region" description="Low complexity" evidence="1">
    <location>
        <begin position="177"/>
        <end position="192"/>
    </location>
</feature>
<proteinExistence type="predicted"/>
<dbReference type="Proteomes" id="UP000626109">
    <property type="component" value="Unassembled WGS sequence"/>
</dbReference>
<dbReference type="AlphaFoldDB" id="A0A813LQ67"/>
<gene>
    <name evidence="2" type="ORF">PGLA2088_LOCUS49979</name>
</gene>
<dbReference type="EMBL" id="CAJNNW010037244">
    <property type="protein sequence ID" value="CAE8740308.1"/>
    <property type="molecule type" value="Genomic_DNA"/>
</dbReference>
<evidence type="ECO:0000313" key="3">
    <source>
        <dbReference type="Proteomes" id="UP000626109"/>
    </source>
</evidence>
<sequence>MINYIVMGEVDDEVFTADVKKKFEDQGPFFKTIVEFQTWKPGAPAVGLRKESADLALLSAGTAARLKVRDLGQGLAEVRKALRSDGRVLIIANEEDEDVLGGKLEVILEAQDLKDLRDLEGVRLGTNEAAPGQVLRDSGLRLLQVFRDECGLAIGVCARREDKAKKLAAAKARDLSRASSSASSEPRSRTSGSGSGGKPRSRSSR</sequence>
<accession>A0A813LQ67</accession>
<evidence type="ECO:0000256" key="1">
    <source>
        <dbReference type="SAM" id="MobiDB-lite"/>
    </source>
</evidence>
<protein>
    <submittedName>
        <fullName evidence="2">Uncharacterized protein</fullName>
    </submittedName>
</protein>